<dbReference type="SUPFAM" id="SSF51905">
    <property type="entry name" value="FAD/NAD(P)-binding domain"/>
    <property type="match status" value="1"/>
</dbReference>
<evidence type="ECO:0000256" key="2">
    <source>
        <dbReference type="ARBA" id="ARBA00022630"/>
    </source>
</evidence>
<dbReference type="SUPFAM" id="SSF160996">
    <property type="entry name" value="HI0933 insert domain-like"/>
    <property type="match status" value="1"/>
</dbReference>
<dbReference type="Gene3D" id="2.40.30.10">
    <property type="entry name" value="Translation factors"/>
    <property type="match status" value="1"/>
</dbReference>
<dbReference type="RefSeq" id="WP_188394642.1">
    <property type="nucleotide sequence ID" value="NZ_BMCG01000001.1"/>
</dbReference>
<evidence type="ECO:0000259" key="5">
    <source>
        <dbReference type="Pfam" id="PF22780"/>
    </source>
</evidence>
<gene>
    <name evidence="6" type="ORF">GCM10007205_05690</name>
</gene>
<evidence type="ECO:0000313" key="7">
    <source>
        <dbReference type="Proteomes" id="UP000620266"/>
    </source>
</evidence>
<dbReference type="Proteomes" id="UP000620266">
    <property type="component" value="Unassembled WGS sequence"/>
</dbReference>
<feature type="domain" description="RsdA/BaiN/AoA(So)-like Rossmann fold-like" evidence="4">
    <location>
        <begin position="16"/>
        <end position="411"/>
    </location>
</feature>
<comment type="caution">
    <text evidence="6">The sequence shown here is derived from an EMBL/GenBank/DDBJ whole genome shotgun (WGS) entry which is preliminary data.</text>
</comment>
<organism evidence="6 7">
    <name type="scientific">Oxalicibacterium flavum</name>
    <dbReference type="NCBI Taxonomy" id="179467"/>
    <lineage>
        <taxon>Bacteria</taxon>
        <taxon>Pseudomonadati</taxon>
        <taxon>Pseudomonadota</taxon>
        <taxon>Betaproteobacteria</taxon>
        <taxon>Burkholderiales</taxon>
        <taxon>Oxalobacteraceae</taxon>
        <taxon>Oxalicibacterium</taxon>
    </lineage>
</organism>
<dbReference type="InterPro" id="IPR023166">
    <property type="entry name" value="BaiN-like_dom_sf"/>
</dbReference>
<evidence type="ECO:0000259" key="4">
    <source>
        <dbReference type="Pfam" id="PF03486"/>
    </source>
</evidence>
<protein>
    <submittedName>
        <fullName evidence="6">NAD(FAD)-utilizing dehydrogenase</fullName>
    </submittedName>
</protein>
<keyword evidence="3" id="KW-0274">FAD</keyword>
<dbReference type="InterPro" id="IPR004792">
    <property type="entry name" value="BaiN-like"/>
</dbReference>
<reference evidence="6" key="2">
    <citation type="submission" date="2020-09" db="EMBL/GenBank/DDBJ databases">
        <authorList>
            <person name="Sun Q."/>
            <person name="Sedlacek I."/>
        </authorList>
    </citation>
    <scope>NUCLEOTIDE SEQUENCE</scope>
    <source>
        <strain evidence="6">CCM 7086</strain>
    </source>
</reference>
<dbReference type="Pfam" id="PF22780">
    <property type="entry name" value="HI0933_like_1st"/>
    <property type="match status" value="1"/>
</dbReference>
<evidence type="ECO:0000256" key="1">
    <source>
        <dbReference type="ARBA" id="ARBA00001974"/>
    </source>
</evidence>
<dbReference type="NCBIfam" id="TIGR03862">
    <property type="entry name" value="flavo_PP4765"/>
    <property type="match status" value="1"/>
</dbReference>
<evidence type="ECO:0000256" key="3">
    <source>
        <dbReference type="ARBA" id="ARBA00022827"/>
    </source>
</evidence>
<dbReference type="PANTHER" id="PTHR42887:SF1">
    <property type="entry name" value="BLR3961 PROTEIN"/>
    <property type="match status" value="1"/>
</dbReference>
<comment type="cofactor">
    <cofactor evidence="1">
        <name>FAD</name>
        <dbReference type="ChEBI" id="CHEBI:57692"/>
    </cofactor>
</comment>
<proteinExistence type="predicted"/>
<dbReference type="Pfam" id="PF03486">
    <property type="entry name" value="HI0933_like"/>
    <property type="match status" value="1"/>
</dbReference>
<dbReference type="Gene3D" id="3.50.50.60">
    <property type="entry name" value="FAD/NAD(P)-binding domain"/>
    <property type="match status" value="1"/>
</dbReference>
<dbReference type="InterPro" id="IPR022460">
    <property type="entry name" value="Flavoprotein_PP4765"/>
</dbReference>
<evidence type="ECO:0000313" key="6">
    <source>
        <dbReference type="EMBL" id="GGB99240.1"/>
    </source>
</evidence>
<name>A0A8J2UMS4_9BURK</name>
<keyword evidence="7" id="KW-1185">Reference proteome</keyword>
<dbReference type="NCBIfam" id="TIGR00275">
    <property type="entry name" value="aminoacetone oxidase family FAD-binding enzyme"/>
    <property type="match status" value="1"/>
</dbReference>
<dbReference type="InterPro" id="IPR055178">
    <property type="entry name" value="RsdA/BaiN/AoA(So)-like_dom"/>
</dbReference>
<dbReference type="EMBL" id="BMCG01000001">
    <property type="protein sequence ID" value="GGB99240.1"/>
    <property type="molecule type" value="Genomic_DNA"/>
</dbReference>
<dbReference type="InterPro" id="IPR057661">
    <property type="entry name" value="RsdA/BaiN/AoA(So)_Rossmann"/>
</dbReference>
<sequence>MHEAPDVSDVAPNSARVAVIGGGPAGLMAAETIAASGVPVDLYDAMPSVGRKFLLAGKGGMNLTHAEPADAFRSRYGARADRIAPLLDGFGPDDLRAWVHDLGIDTFVGSSQRVFPTDMKAAPLLRAWLKRLREQGVHFHMRHRWLGWDEQNKLRFVTPEGERTMRADAVVLALGGGSWARLGSDGAWLPLLQEQGIASAPLQPANCGFDVPWSAHFRERFAGQPVKAVSAGCHDTDGKLPQRQGEFVISDTGIEGSLVYALSAPLREQINREGHATLTLDLAPDRSAERVLAEVGHPRGSRSLSSHLQSRVGIAGVKAGLLREVLDKETFNDVAALAAAIKALPLRLAATRPIDEAISSAGGVRFESLDAQLMAQAMPGVFCAGEMLDWEAPTGGYLLTACFATGRAAGRGVIDWLARGK</sequence>
<dbReference type="AlphaFoldDB" id="A0A8J2UMS4"/>
<dbReference type="InterPro" id="IPR036188">
    <property type="entry name" value="FAD/NAD-bd_sf"/>
</dbReference>
<accession>A0A8J2UMS4</accession>
<dbReference type="PANTHER" id="PTHR42887">
    <property type="entry name" value="OS12G0638800 PROTEIN"/>
    <property type="match status" value="1"/>
</dbReference>
<dbReference type="Gene3D" id="1.10.8.260">
    <property type="entry name" value="HI0933 insert domain-like"/>
    <property type="match status" value="1"/>
</dbReference>
<feature type="domain" description="RsdA/BaiN/AoA(So)-like insert" evidence="5">
    <location>
        <begin position="203"/>
        <end position="359"/>
    </location>
</feature>
<keyword evidence="2" id="KW-0285">Flavoprotein</keyword>
<dbReference type="PRINTS" id="PR00419">
    <property type="entry name" value="ADXRDTASE"/>
</dbReference>
<reference evidence="6" key="1">
    <citation type="journal article" date="2014" name="Int. J. Syst. Evol. Microbiol.">
        <title>Complete genome sequence of Corynebacterium casei LMG S-19264T (=DSM 44701T), isolated from a smear-ripened cheese.</title>
        <authorList>
            <consortium name="US DOE Joint Genome Institute (JGI-PGF)"/>
            <person name="Walter F."/>
            <person name="Albersmeier A."/>
            <person name="Kalinowski J."/>
            <person name="Ruckert C."/>
        </authorList>
    </citation>
    <scope>NUCLEOTIDE SEQUENCE</scope>
    <source>
        <strain evidence="6">CCM 7086</strain>
    </source>
</reference>